<organism evidence="4 5">
    <name type="scientific">Marininema halotolerans</name>
    <dbReference type="NCBI Taxonomy" id="1155944"/>
    <lineage>
        <taxon>Bacteria</taxon>
        <taxon>Bacillati</taxon>
        <taxon>Bacillota</taxon>
        <taxon>Bacilli</taxon>
        <taxon>Bacillales</taxon>
        <taxon>Thermoactinomycetaceae</taxon>
        <taxon>Marininema</taxon>
    </lineage>
</organism>
<dbReference type="GO" id="GO:0016887">
    <property type="term" value="F:ATP hydrolysis activity"/>
    <property type="evidence" value="ECO:0007669"/>
    <property type="project" value="InterPro"/>
</dbReference>
<dbReference type="SMART" id="SM00382">
    <property type="entry name" value="AAA"/>
    <property type="match status" value="1"/>
</dbReference>
<dbReference type="RefSeq" id="WP_091838934.1">
    <property type="nucleotide sequence ID" value="NZ_FPAA01000013.1"/>
</dbReference>
<accession>A0A1I6U4V0</accession>
<dbReference type="PANTHER" id="PTHR43158">
    <property type="entry name" value="SKFA PEPTIDE EXPORT ATP-BINDING PROTEIN SKFE"/>
    <property type="match status" value="1"/>
</dbReference>
<dbReference type="Proteomes" id="UP000198660">
    <property type="component" value="Unassembled WGS sequence"/>
</dbReference>
<evidence type="ECO:0000256" key="2">
    <source>
        <dbReference type="ARBA" id="ARBA00022840"/>
    </source>
</evidence>
<dbReference type="InterPro" id="IPR003593">
    <property type="entry name" value="AAA+_ATPase"/>
</dbReference>
<feature type="domain" description="ABC transporter" evidence="3">
    <location>
        <begin position="6"/>
        <end position="229"/>
    </location>
</feature>
<dbReference type="EMBL" id="FPAA01000013">
    <property type="protein sequence ID" value="SFS96424.1"/>
    <property type="molecule type" value="Genomic_DNA"/>
</dbReference>
<dbReference type="Pfam" id="PF00005">
    <property type="entry name" value="ABC_tran"/>
    <property type="match status" value="1"/>
</dbReference>
<evidence type="ECO:0000259" key="3">
    <source>
        <dbReference type="PROSITE" id="PS50893"/>
    </source>
</evidence>
<evidence type="ECO:0000313" key="4">
    <source>
        <dbReference type="EMBL" id="SFS96424.1"/>
    </source>
</evidence>
<proteinExistence type="predicted"/>
<reference evidence="5" key="1">
    <citation type="submission" date="2016-10" db="EMBL/GenBank/DDBJ databases">
        <authorList>
            <person name="Varghese N."/>
            <person name="Submissions S."/>
        </authorList>
    </citation>
    <scope>NUCLEOTIDE SEQUENCE [LARGE SCALE GENOMIC DNA]</scope>
    <source>
        <strain evidence="5">DSM 45789</strain>
    </source>
</reference>
<dbReference type="CDD" id="cd03230">
    <property type="entry name" value="ABC_DR_subfamily_A"/>
    <property type="match status" value="1"/>
</dbReference>
<dbReference type="PROSITE" id="PS50893">
    <property type="entry name" value="ABC_TRANSPORTER_2"/>
    <property type="match status" value="1"/>
</dbReference>
<sequence>MKDPVVQFRDVNLSYGSRMVLQDFNIEIPSQQVVGILGPNGSGKSSFFRLIMGLNQPDDGEIAVLGHSPGWRNNHQIAYLPDRARWYGNHTVEGAIQWGGDLLPGFDSMKAKELAEWMEIDSSMRIDEMSKGQEARLMLIMCLARKVPLIILDEPFTGIDTHSRERIMDALIDYVTEGEQTILISTHEIYEAEGLFDSVFLINEGQVALSGEAELLRAEHGSMMQLVKKMSHGGRGL</sequence>
<dbReference type="AlphaFoldDB" id="A0A1I6U4V0"/>
<name>A0A1I6U4V0_9BACL</name>
<keyword evidence="1" id="KW-0547">Nucleotide-binding</keyword>
<dbReference type="SUPFAM" id="SSF52540">
    <property type="entry name" value="P-loop containing nucleoside triphosphate hydrolases"/>
    <property type="match status" value="1"/>
</dbReference>
<dbReference type="InterPro" id="IPR027417">
    <property type="entry name" value="P-loop_NTPase"/>
</dbReference>
<dbReference type="PANTHER" id="PTHR43158:SF1">
    <property type="entry name" value="ABC TRANSPORTER, ATP-BINDING PROTEIN"/>
    <property type="match status" value="1"/>
</dbReference>
<dbReference type="InterPro" id="IPR003439">
    <property type="entry name" value="ABC_transporter-like_ATP-bd"/>
</dbReference>
<gene>
    <name evidence="4" type="ORF">SAMN05444972_11372</name>
</gene>
<protein>
    <submittedName>
        <fullName evidence="4">ABC-2 type transport system ATP-binding protein</fullName>
    </submittedName>
</protein>
<evidence type="ECO:0000256" key="1">
    <source>
        <dbReference type="ARBA" id="ARBA00022741"/>
    </source>
</evidence>
<evidence type="ECO:0000313" key="5">
    <source>
        <dbReference type="Proteomes" id="UP000198660"/>
    </source>
</evidence>
<dbReference type="GO" id="GO:0005524">
    <property type="term" value="F:ATP binding"/>
    <property type="evidence" value="ECO:0007669"/>
    <property type="project" value="UniProtKB-KW"/>
</dbReference>
<dbReference type="OrthoDB" id="2290519at2"/>
<keyword evidence="5" id="KW-1185">Reference proteome</keyword>
<keyword evidence="2 4" id="KW-0067">ATP-binding</keyword>
<dbReference type="Gene3D" id="3.40.50.300">
    <property type="entry name" value="P-loop containing nucleotide triphosphate hydrolases"/>
    <property type="match status" value="1"/>
</dbReference>